<dbReference type="InterPro" id="IPR001690">
    <property type="entry name" value="Autoind_synthase"/>
</dbReference>
<accession>A0A1C3WIM4</accession>
<keyword evidence="3 8" id="KW-0808">Transferase</keyword>
<evidence type="ECO:0000256" key="7">
    <source>
        <dbReference type="PROSITE-ProRule" id="PRU00533"/>
    </source>
</evidence>
<dbReference type="PROSITE" id="PS51187">
    <property type="entry name" value="AUTOINDUCER_SYNTH_2"/>
    <property type="match status" value="1"/>
</dbReference>
<evidence type="ECO:0000256" key="5">
    <source>
        <dbReference type="ARBA" id="ARBA00022929"/>
    </source>
</evidence>
<evidence type="ECO:0000256" key="6">
    <source>
        <dbReference type="ARBA" id="ARBA00048576"/>
    </source>
</evidence>
<dbReference type="InterPro" id="IPR018311">
    <property type="entry name" value="Autoind_synth_CS"/>
</dbReference>
<dbReference type="InterPro" id="IPR016181">
    <property type="entry name" value="Acyl_CoA_acyltransferase"/>
</dbReference>
<sequence length="223" mass="25747">MIKISIGHADVDNVIMEKIWRFRHQQFVERCGWEVLRKGDGREIDQFDHGAAIHFTLFKNETVIGYSRLLPTIYPHLLSHVYPQIMQGQKLPRSYDIFEWTRCAVRNSDETIDGVPVSRVLMVGVMEFCRIAGISSLIVETHPKLISSLLSNGWQAYLLSGITVYENQLIVPLEVRPSLLPIDIFYNLSSIEEDKHDHVAQRREGFVHKYVVHREVGCLTPTY</sequence>
<dbReference type="OrthoDB" id="6169313at2"/>
<dbReference type="PANTHER" id="PTHR39322:SF1">
    <property type="entry name" value="ISOVALERYL-HOMOSERINE LACTONE SYNTHASE"/>
    <property type="match status" value="1"/>
</dbReference>
<evidence type="ECO:0000256" key="1">
    <source>
        <dbReference type="ARBA" id="ARBA00012340"/>
    </source>
</evidence>
<dbReference type="PROSITE" id="PS00949">
    <property type="entry name" value="AUTOINDUCER_SYNTH_1"/>
    <property type="match status" value="1"/>
</dbReference>
<dbReference type="Proteomes" id="UP000186228">
    <property type="component" value="Unassembled WGS sequence"/>
</dbReference>
<comment type="similarity">
    <text evidence="7 8">Belongs to the autoinducer synthase family.</text>
</comment>
<dbReference type="PRINTS" id="PR01549">
    <property type="entry name" value="AUTOINDCRSYN"/>
</dbReference>
<dbReference type="GO" id="GO:0009372">
    <property type="term" value="P:quorum sensing"/>
    <property type="evidence" value="ECO:0007669"/>
    <property type="project" value="UniProtKB-UniRule"/>
</dbReference>
<name>A0A1C3WIM4_9HYPH</name>
<keyword evidence="2 7" id="KW-0673">Quorum sensing</keyword>
<proteinExistence type="inferred from homology"/>
<protein>
    <recommendedName>
        <fullName evidence="1 8">Acyl-homoserine-lactone synthase</fullName>
        <ecNumber evidence="1 8">2.3.1.184</ecNumber>
    </recommendedName>
    <alternativeName>
        <fullName evidence="8">Autoinducer synthesis protein</fullName>
    </alternativeName>
</protein>
<evidence type="ECO:0000313" key="9">
    <source>
        <dbReference type="EMBL" id="SCB39922.1"/>
    </source>
</evidence>
<keyword evidence="5 7" id="KW-0071">Autoinducer synthesis</keyword>
<evidence type="ECO:0000256" key="4">
    <source>
        <dbReference type="ARBA" id="ARBA00022691"/>
    </source>
</evidence>
<dbReference type="PANTHER" id="PTHR39322">
    <property type="entry name" value="ACYL-HOMOSERINE-LACTONE SYNTHASE"/>
    <property type="match status" value="1"/>
</dbReference>
<dbReference type="RefSeq" id="WP_083961513.1">
    <property type="nucleotide sequence ID" value="NZ_FMAC01000021.1"/>
</dbReference>
<organism evidence="9 10">
    <name type="scientific">Rhizobium hainanense</name>
    <dbReference type="NCBI Taxonomy" id="52131"/>
    <lineage>
        <taxon>Bacteria</taxon>
        <taxon>Pseudomonadati</taxon>
        <taxon>Pseudomonadota</taxon>
        <taxon>Alphaproteobacteria</taxon>
        <taxon>Hyphomicrobiales</taxon>
        <taxon>Rhizobiaceae</taxon>
        <taxon>Rhizobium/Agrobacterium group</taxon>
        <taxon>Rhizobium</taxon>
    </lineage>
</organism>
<gene>
    <name evidence="9" type="ORF">GA0061100_12123</name>
</gene>
<reference evidence="10" key="1">
    <citation type="submission" date="2016-08" db="EMBL/GenBank/DDBJ databases">
        <authorList>
            <person name="Varghese N."/>
            <person name="Submissions Spin"/>
        </authorList>
    </citation>
    <scope>NUCLEOTIDE SEQUENCE [LARGE SCALE GENOMIC DNA]</scope>
    <source>
        <strain evidence="10">CCBAU 57015</strain>
    </source>
</reference>
<dbReference type="GO" id="GO:0061579">
    <property type="term" value="F:N-acyl homoserine lactone synthase activity"/>
    <property type="evidence" value="ECO:0007669"/>
    <property type="project" value="UniProtKB-UniRule"/>
</dbReference>
<dbReference type="EC" id="2.3.1.184" evidence="1 8"/>
<evidence type="ECO:0000256" key="8">
    <source>
        <dbReference type="RuleBase" id="RU361135"/>
    </source>
</evidence>
<dbReference type="SUPFAM" id="SSF55729">
    <property type="entry name" value="Acyl-CoA N-acyltransferases (Nat)"/>
    <property type="match status" value="1"/>
</dbReference>
<dbReference type="Pfam" id="PF00765">
    <property type="entry name" value="Autoind_synth"/>
    <property type="match status" value="1"/>
</dbReference>
<comment type="catalytic activity">
    <reaction evidence="6 8">
        <text>a fatty acyl-[ACP] + S-adenosyl-L-methionine = an N-acyl-L-homoserine lactone + S-methyl-5'-thioadenosine + holo-[ACP] + H(+)</text>
        <dbReference type="Rhea" id="RHEA:10096"/>
        <dbReference type="Rhea" id="RHEA-COMP:9685"/>
        <dbReference type="Rhea" id="RHEA-COMP:14125"/>
        <dbReference type="ChEBI" id="CHEBI:15378"/>
        <dbReference type="ChEBI" id="CHEBI:17509"/>
        <dbReference type="ChEBI" id="CHEBI:55474"/>
        <dbReference type="ChEBI" id="CHEBI:59789"/>
        <dbReference type="ChEBI" id="CHEBI:64479"/>
        <dbReference type="ChEBI" id="CHEBI:138651"/>
        <dbReference type="EC" id="2.3.1.184"/>
    </reaction>
</comment>
<dbReference type="GO" id="GO:0007165">
    <property type="term" value="P:signal transduction"/>
    <property type="evidence" value="ECO:0007669"/>
    <property type="project" value="TreeGrafter"/>
</dbReference>
<dbReference type="Gene3D" id="3.40.630.30">
    <property type="match status" value="1"/>
</dbReference>
<evidence type="ECO:0000256" key="2">
    <source>
        <dbReference type="ARBA" id="ARBA00022654"/>
    </source>
</evidence>
<dbReference type="AlphaFoldDB" id="A0A1C3WIM4"/>
<keyword evidence="10" id="KW-1185">Reference proteome</keyword>
<evidence type="ECO:0000313" key="10">
    <source>
        <dbReference type="Proteomes" id="UP000186228"/>
    </source>
</evidence>
<dbReference type="STRING" id="52131.GA0061100_12123"/>
<dbReference type="EMBL" id="FMAC01000021">
    <property type="protein sequence ID" value="SCB39922.1"/>
    <property type="molecule type" value="Genomic_DNA"/>
</dbReference>
<evidence type="ECO:0000256" key="3">
    <source>
        <dbReference type="ARBA" id="ARBA00022679"/>
    </source>
</evidence>
<keyword evidence="4 8" id="KW-0949">S-adenosyl-L-methionine</keyword>